<name>A0A4Q0MET6_9SPHI</name>
<organism evidence="1 2">
    <name type="scientific">Arcticibacter tournemirensis</name>
    <dbReference type="NCBI Taxonomy" id="699437"/>
    <lineage>
        <taxon>Bacteria</taxon>
        <taxon>Pseudomonadati</taxon>
        <taxon>Bacteroidota</taxon>
        <taxon>Sphingobacteriia</taxon>
        <taxon>Sphingobacteriales</taxon>
        <taxon>Sphingobacteriaceae</taxon>
        <taxon>Arcticibacter</taxon>
    </lineage>
</organism>
<dbReference type="EMBL" id="RXOC01000002">
    <property type="protein sequence ID" value="RXF71967.1"/>
    <property type="molecule type" value="Genomic_DNA"/>
</dbReference>
<protein>
    <submittedName>
        <fullName evidence="1">Uncharacterized protein</fullName>
    </submittedName>
</protein>
<dbReference type="Proteomes" id="UP000290848">
    <property type="component" value="Unassembled WGS sequence"/>
</dbReference>
<comment type="caution">
    <text evidence="1">The sequence shown here is derived from an EMBL/GenBank/DDBJ whole genome shotgun (WGS) entry which is preliminary data.</text>
</comment>
<dbReference type="RefSeq" id="WP_128768215.1">
    <property type="nucleotide sequence ID" value="NZ_RXOC01000002.1"/>
</dbReference>
<gene>
    <name evidence="1" type="ORF">EKH83_04605</name>
</gene>
<evidence type="ECO:0000313" key="2">
    <source>
        <dbReference type="Proteomes" id="UP000290848"/>
    </source>
</evidence>
<evidence type="ECO:0000313" key="1">
    <source>
        <dbReference type="EMBL" id="RXF71967.1"/>
    </source>
</evidence>
<accession>A0A4Q0MET6</accession>
<reference evidence="1 2" key="1">
    <citation type="submission" date="2018-12" db="EMBL/GenBank/DDBJ databases">
        <title>The Draft Genome Sequence of the Soil Bacterium Pedobacter tournemirensis R1.</title>
        <authorList>
            <person name="He J."/>
        </authorList>
    </citation>
    <scope>NUCLEOTIDE SEQUENCE [LARGE SCALE GENOMIC DNA]</scope>
    <source>
        <strain evidence="1 2">R1</strain>
    </source>
</reference>
<dbReference type="AlphaFoldDB" id="A0A4Q0MET6"/>
<proteinExistence type="predicted"/>
<sequence>MPKIKIFIGEMLLEDLFNNSELEDFFMKFEELHSALLQEKNTIPVEMCFDLEHLTYYNDFDLYFLKVLISNLIDGTKYCNLINTNPVWDYSYHQITHTGKSPFKEISCSAAIEAFETKGLGFENVRFLSRTPATQSYIRVNKRNTEDLPKLVSIEAMTIDYSFIKIFLDSYVKPTFVDEQDYNVFFSKYLQFYTKFNWDSWTPSKDPAPAHSLITCLKKCHSLNKEDYHLLKWGNIMAVLNGGKFNKSLTNLNESDKRVNDIFQLGVNKGNNTIFYSIDTENGLLEMYDHRGIHCNKVYGLSSGVVSQKREYSIKVPSCKWL</sequence>